<keyword evidence="2" id="KW-0732">Signal</keyword>
<proteinExistence type="predicted"/>
<keyword evidence="5" id="KW-1185">Reference proteome</keyword>
<feature type="region of interest" description="Disordered" evidence="1">
    <location>
        <begin position="144"/>
        <end position="166"/>
    </location>
</feature>
<gene>
    <name evidence="4" type="ORF">LMG21510_04195</name>
</gene>
<dbReference type="EMBL" id="CAJZAH010000005">
    <property type="protein sequence ID" value="CAG9181051.1"/>
    <property type="molecule type" value="Genomic_DNA"/>
</dbReference>
<sequence length="179" mass="19131">MTRCLPPFAAFACMALAGLAVLPLPAAAQSQWQWRDTNGRMVYSDVPPPPSVPARSLVKVPDRFAGQFRPVTEPDTQPAPQAKAPGVAAVAAGPAPDAEAAFRQRREAQRKVEMEEAAQLQAGLERQSRCASLRHYAEALQQGRRTAVAGPDGSLQPMDAAQREAELSKANADLAKFCA</sequence>
<feature type="chain" id="PRO_5047322911" description="DUF4124 domain-containing protein" evidence="2">
    <location>
        <begin position="29"/>
        <end position="179"/>
    </location>
</feature>
<dbReference type="InterPro" id="IPR025392">
    <property type="entry name" value="DUF4124"/>
</dbReference>
<dbReference type="Pfam" id="PF13511">
    <property type="entry name" value="DUF4124"/>
    <property type="match status" value="1"/>
</dbReference>
<comment type="caution">
    <text evidence="4">The sequence shown here is derived from an EMBL/GenBank/DDBJ whole genome shotgun (WGS) entry which is preliminary data.</text>
</comment>
<dbReference type="RefSeq" id="WP_224043788.1">
    <property type="nucleotide sequence ID" value="NZ_CAJZAH010000005.1"/>
</dbReference>
<evidence type="ECO:0000256" key="2">
    <source>
        <dbReference type="SAM" id="SignalP"/>
    </source>
</evidence>
<protein>
    <recommendedName>
        <fullName evidence="3">DUF4124 domain-containing protein</fullName>
    </recommendedName>
</protein>
<organism evidence="4 5">
    <name type="scientific">Cupriavidus respiraculi</name>
    <dbReference type="NCBI Taxonomy" id="195930"/>
    <lineage>
        <taxon>Bacteria</taxon>
        <taxon>Pseudomonadati</taxon>
        <taxon>Pseudomonadota</taxon>
        <taxon>Betaproteobacteria</taxon>
        <taxon>Burkholderiales</taxon>
        <taxon>Burkholderiaceae</taxon>
        <taxon>Cupriavidus</taxon>
    </lineage>
</organism>
<feature type="signal peptide" evidence="2">
    <location>
        <begin position="1"/>
        <end position="28"/>
    </location>
</feature>
<evidence type="ECO:0000259" key="3">
    <source>
        <dbReference type="Pfam" id="PF13511"/>
    </source>
</evidence>
<feature type="domain" description="DUF4124" evidence="3">
    <location>
        <begin position="19"/>
        <end position="61"/>
    </location>
</feature>
<name>A0ABN7Z9R1_9BURK</name>
<evidence type="ECO:0000313" key="4">
    <source>
        <dbReference type="EMBL" id="CAG9181051.1"/>
    </source>
</evidence>
<dbReference type="Proteomes" id="UP000721236">
    <property type="component" value="Unassembled WGS sequence"/>
</dbReference>
<evidence type="ECO:0000256" key="1">
    <source>
        <dbReference type="SAM" id="MobiDB-lite"/>
    </source>
</evidence>
<reference evidence="4 5" key="1">
    <citation type="submission" date="2021-08" db="EMBL/GenBank/DDBJ databases">
        <authorList>
            <person name="Peeters C."/>
        </authorList>
    </citation>
    <scope>NUCLEOTIDE SEQUENCE [LARGE SCALE GENOMIC DNA]</scope>
    <source>
        <strain evidence="4 5">LMG 21510</strain>
    </source>
</reference>
<accession>A0ABN7Z9R1</accession>
<evidence type="ECO:0000313" key="5">
    <source>
        <dbReference type="Proteomes" id="UP000721236"/>
    </source>
</evidence>